<keyword evidence="1" id="KW-1133">Transmembrane helix</keyword>
<evidence type="ECO:0000313" key="3">
    <source>
        <dbReference type="Proteomes" id="UP000176479"/>
    </source>
</evidence>
<sequence length="182" mass="20488">MGRDSSGVGELIFVLILLALGGAAIRKIRKNHASHRDFPDSDFPGYENIPGAVTPKVEILPLNRQITHRKKGNEIIDVRKVVKPNPLPYHLEKGWQKIGRIHHGYYRCRLGAFKGEIEERPGGDYKFYIFDPPEAVLTGSHKACFTNNGGNRYHVHFGVNSENLDSGIMAVERLLYQNLTGR</sequence>
<keyword evidence="1" id="KW-0472">Membrane</keyword>
<feature type="transmembrane region" description="Helical" evidence="1">
    <location>
        <begin position="6"/>
        <end position="25"/>
    </location>
</feature>
<accession>A0A1F6XZG8</accession>
<comment type="caution">
    <text evidence="2">The sequence shown here is derived from an EMBL/GenBank/DDBJ whole genome shotgun (WGS) entry which is preliminary data.</text>
</comment>
<organism evidence="2 3">
    <name type="scientific">Candidatus Nomurabacteria bacterium RIFCSPLOWO2_02_FULL_40_10</name>
    <dbReference type="NCBI Taxonomy" id="1801786"/>
    <lineage>
        <taxon>Bacteria</taxon>
        <taxon>Candidatus Nomuraibacteriota</taxon>
    </lineage>
</organism>
<reference evidence="2 3" key="1">
    <citation type="journal article" date="2016" name="Nat. Commun.">
        <title>Thousands of microbial genomes shed light on interconnected biogeochemical processes in an aquifer system.</title>
        <authorList>
            <person name="Anantharaman K."/>
            <person name="Brown C.T."/>
            <person name="Hug L.A."/>
            <person name="Sharon I."/>
            <person name="Castelle C.J."/>
            <person name="Probst A.J."/>
            <person name="Thomas B.C."/>
            <person name="Singh A."/>
            <person name="Wilkins M.J."/>
            <person name="Karaoz U."/>
            <person name="Brodie E.L."/>
            <person name="Williams K.H."/>
            <person name="Hubbard S.S."/>
            <person name="Banfield J.F."/>
        </authorList>
    </citation>
    <scope>NUCLEOTIDE SEQUENCE [LARGE SCALE GENOMIC DNA]</scope>
</reference>
<keyword evidence="1" id="KW-0812">Transmembrane</keyword>
<dbReference type="AlphaFoldDB" id="A0A1F6XZG8"/>
<dbReference type="EMBL" id="MFVK01000019">
    <property type="protein sequence ID" value="OGI99536.1"/>
    <property type="molecule type" value="Genomic_DNA"/>
</dbReference>
<proteinExistence type="predicted"/>
<evidence type="ECO:0000256" key="1">
    <source>
        <dbReference type="SAM" id="Phobius"/>
    </source>
</evidence>
<gene>
    <name evidence="2" type="ORF">A3H53_00040</name>
</gene>
<evidence type="ECO:0000313" key="2">
    <source>
        <dbReference type="EMBL" id="OGI99536.1"/>
    </source>
</evidence>
<name>A0A1F6XZG8_9BACT</name>
<protein>
    <submittedName>
        <fullName evidence="2">Uncharacterized protein</fullName>
    </submittedName>
</protein>
<dbReference type="Proteomes" id="UP000176479">
    <property type="component" value="Unassembled WGS sequence"/>
</dbReference>